<keyword evidence="3" id="KW-1185">Reference proteome</keyword>
<evidence type="ECO:0000256" key="1">
    <source>
        <dbReference type="SAM" id="MobiDB-lite"/>
    </source>
</evidence>
<evidence type="ECO:0000313" key="2">
    <source>
        <dbReference type="EMBL" id="MBW0472154.1"/>
    </source>
</evidence>
<dbReference type="EMBL" id="AVOT02002988">
    <property type="protein sequence ID" value="MBW0472154.1"/>
    <property type="molecule type" value="Genomic_DNA"/>
</dbReference>
<sequence>MVASIGITPPAVRSWSKAGPERPGGAIATRWKRDTLACNLQFLAGQFEQSAGRRIFGSGSRGETFLEGVKGGRSAAGQGIHIRVEEPIEVAADGPILAMWPPHKKGRKVINGGVGFKDIEEGGVYRLQPARVVEAIREEGWPIDGQVVGSL</sequence>
<dbReference type="AlphaFoldDB" id="A0A9Q3BTK6"/>
<protein>
    <submittedName>
        <fullName evidence="2">Uncharacterized protein</fullName>
    </submittedName>
</protein>
<evidence type="ECO:0000313" key="3">
    <source>
        <dbReference type="Proteomes" id="UP000765509"/>
    </source>
</evidence>
<dbReference type="Proteomes" id="UP000765509">
    <property type="component" value="Unassembled WGS sequence"/>
</dbReference>
<proteinExistence type="predicted"/>
<organism evidence="2 3">
    <name type="scientific">Austropuccinia psidii MF-1</name>
    <dbReference type="NCBI Taxonomy" id="1389203"/>
    <lineage>
        <taxon>Eukaryota</taxon>
        <taxon>Fungi</taxon>
        <taxon>Dikarya</taxon>
        <taxon>Basidiomycota</taxon>
        <taxon>Pucciniomycotina</taxon>
        <taxon>Pucciniomycetes</taxon>
        <taxon>Pucciniales</taxon>
        <taxon>Sphaerophragmiaceae</taxon>
        <taxon>Austropuccinia</taxon>
    </lineage>
</organism>
<comment type="caution">
    <text evidence="2">The sequence shown here is derived from an EMBL/GenBank/DDBJ whole genome shotgun (WGS) entry which is preliminary data.</text>
</comment>
<gene>
    <name evidence="2" type="ORF">O181_011869</name>
</gene>
<feature type="region of interest" description="Disordered" evidence="1">
    <location>
        <begin position="1"/>
        <end position="24"/>
    </location>
</feature>
<name>A0A9Q3BTK6_9BASI</name>
<reference evidence="2" key="1">
    <citation type="submission" date="2021-03" db="EMBL/GenBank/DDBJ databases">
        <title>Draft genome sequence of rust myrtle Austropuccinia psidii MF-1, a brazilian biotype.</title>
        <authorList>
            <person name="Quecine M.C."/>
            <person name="Pachon D.M.R."/>
            <person name="Bonatelli M.L."/>
            <person name="Correr F.H."/>
            <person name="Franceschini L.M."/>
            <person name="Leite T.F."/>
            <person name="Margarido G.R.A."/>
            <person name="Almeida C.A."/>
            <person name="Ferrarezi J.A."/>
            <person name="Labate C.A."/>
        </authorList>
    </citation>
    <scope>NUCLEOTIDE SEQUENCE</scope>
    <source>
        <strain evidence="2">MF-1</strain>
    </source>
</reference>
<accession>A0A9Q3BTK6</accession>